<dbReference type="FunFam" id="3.10.290.60:FF:000002">
    <property type="entry name" value="Ubiquitin-like modifier-activating enzyme 1"/>
    <property type="match status" value="1"/>
</dbReference>
<dbReference type="AlphaFoldDB" id="A0A7S4F7C2"/>
<dbReference type="PROSITE" id="PS00018">
    <property type="entry name" value="EF_HAND_1"/>
    <property type="match status" value="1"/>
</dbReference>
<accession>A0A7S4F7C2</accession>
<dbReference type="Gene3D" id="3.10.290.60">
    <property type="entry name" value="Ubiquitin-activating enzyme E1, UFD domain"/>
    <property type="match status" value="1"/>
</dbReference>
<evidence type="ECO:0000259" key="1">
    <source>
        <dbReference type="SMART" id="SM00985"/>
    </source>
</evidence>
<proteinExistence type="predicted"/>
<gene>
    <name evidence="2" type="ORF">PCAR00345_LOCUS30849</name>
</gene>
<dbReference type="SMART" id="SM00985">
    <property type="entry name" value="UBA_e1_C"/>
    <property type="match status" value="1"/>
</dbReference>
<dbReference type="SUPFAM" id="SSF69572">
    <property type="entry name" value="Activating enzymes of the ubiquitin-like proteins"/>
    <property type="match status" value="1"/>
</dbReference>
<dbReference type="InterPro" id="IPR018247">
    <property type="entry name" value="EF_Hand_1_Ca_BS"/>
</dbReference>
<name>A0A7S4F7C2_CHRCT</name>
<dbReference type="Gene3D" id="3.40.50.720">
    <property type="entry name" value="NAD(P)-binding Rossmann-like Domain"/>
    <property type="match status" value="1"/>
</dbReference>
<sequence>MVTGLVSIEMLKLLQPDKKIEDFKNAFANLALPFLSFSEPIAAPKRPIGNTGKEWTLWDRFDVDEGRELTLKEFIDYFKERHNLEVTMISSGVSILYSFFTAQKKLKERMPLRMSELVQTVSKTEFKPTQSYITFEICCNDETDEDVEVPYVRYKFRNF</sequence>
<dbReference type="GO" id="GO:0008641">
    <property type="term" value="F:ubiquitin-like modifier activating enzyme activity"/>
    <property type="evidence" value="ECO:0007669"/>
    <property type="project" value="InterPro"/>
</dbReference>
<protein>
    <recommendedName>
        <fullName evidence="1">Ubiquitin-activating enzyme E1 C-terminal domain-containing protein</fullName>
    </recommendedName>
</protein>
<feature type="domain" description="Ubiquitin-activating enzyme E1 C-terminal" evidence="1">
    <location>
        <begin position="23"/>
        <end position="152"/>
    </location>
</feature>
<dbReference type="EMBL" id="HBIZ01048190">
    <property type="protein sequence ID" value="CAE0778210.1"/>
    <property type="molecule type" value="Transcribed_RNA"/>
</dbReference>
<dbReference type="InterPro" id="IPR038252">
    <property type="entry name" value="UBA_E1_C_sf"/>
</dbReference>
<reference evidence="2" key="1">
    <citation type="submission" date="2021-01" db="EMBL/GenBank/DDBJ databases">
        <authorList>
            <person name="Corre E."/>
            <person name="Pelletier E."/>
            <person name="Niang G."/>
            <person name="Scheremetjew M."/>
            <person name="Finn R."/>
            <person name="Kale V."/>
            <person name="Holt S."/>
            <person name="Cochrane G."/>
            <person name="Meng A."/>
            <person name="Brown T."/>
            <person name="Cohen L."/>
        </authorList>
    </citation>
    <scope>NUCLEOTIDE SEQUENCE</scope>
    <source>
        <strain evidence="2">CCMP645</strain>
    </source>
</reference>
<organism evidence="2">
    <name type="scientific">Chrysotila carterae</name>
    <name type="common">Marine alga</name>
    <name type="synonym">Syracosphaera carterae</name>
    <dbReference type="NCBI Taxonomy" id="13221"/>
    <lineage>
        <taxon>Eukaryota</taxon>
        <taxon>Haptista</taxon>
        <taxon>Haptophyta</taxon>
        <taxon>Prymnesiophyceae</taxon>
        <taxon>Isochrysidales</taxon>
        <taxon>Isochrysidaceae</taxon>
        <taxon>Chrysotila</taxon>
    </lineage>
</organism>
<dbReference type="Pfam" id="PF09358">
    <property type="entry name" value="E1_UFD"/>
    <property type="match status" value="1"/>
</dbReference>
<evidence type="ECO:0000313" key="2">
    <source>
        <dbReference type="EMBL" id="CAE0778210.1"/>
    </source>
</evidence>
<dbReference type="InterPro" id="IPR035985">
    <property type="entry name" value="Ubiquitin-activating_enz"/>
</dbReference>
<dbReference type="InterPro" id="IPR018965">
    <property type="entry name" value="Ub-activating_enz_E1_C"/>
</dbReference>